<keyword evidence="1" id="KW-1133">Transmembrane helix</keyword>
<accession>A0A547Q5D5</accession>
<sequence>MTEPHSDLLASLNPSPARRYLAAGVFLGLGLILMTVAMKPAEGEAVGRIALVVMGLASLGAGWAVWRASSRALYLTSEALIQSDGQVVAPLSQIAGVERGVFAMKPSNGFVLRLREPLPRHWSPGMWWRFGKRVGVGGITAPAEGKAMADILALRLAEQND</sequence>
<evidence type="ECO:0008006" key="4">
    <source>
        <dbReference type="Google" id="ProtNLM"/>
    </source>
</evidence>
<dbReference type="RefSeq" id="WP_142834456.1">
    <property type="nucleotide sequence ID" value="NZ_VFSV01000011.1"/>
</dbReference>
<dbReference type="AlphaFoldDB" id="A0A547Q5D5"/>
<evidence type="ECO:0000256" key="1">
    <source>
        <dbReference type="SAM" id="Phobius"/>
    </source>
</evidence>
<keyword evidence="3" id="KW-1185">Reference proteome</keyword>
<proteinExistence type="predicted"/>
<keyword evidence="1" id="KW-0472">Membrane</keyword>
<comment type="caution">
    <text evidence="2">The sequence shown here is derived from an EMBL/GenBank/DDBJ whole genome shotgun (WGS) entry which is preliminary data.</text>
</comment>
<evidence type="ECO:0000313" key="2">
    <source>
        <dbReference type="EMBL" id="TRD21578.1"/>
    </source>
</evidence>
<feature type="transmembrane region" description="Helical" evidence="1">
    <location>
        <begin position="45"/>
        <end position="66"/>
    </location>
</feature>
<keyword evidence="1" id="KW-0812">Transmembrane</keyword>
<gene>
    <name evidence="2" type="ORF">FEV53_08850</name>
</gene>
<feature type="transmembrane region" description="Helical" evidence="1">
    <location>
        <begin position="20"/>
        <end position="38"/>
    </location>
</feature>
<dbReference type="Proteomes" id="UP000318590">
    <property type="component" value="Unassembled WGS sequence"/>
</dbReference>
<dbReference type="OrthoDB" id="7862519at2"/>
<organism evidence="2 3">
    <name type="scientific">Palleronia caenipelagi</name>
    <dbReference type="NCBI Taxonomy" id="2489174"/>
    <lineage>
        <taxon>Bacteria</taxon>
        <taxon>Pseudomonadati</taxon>
        <taxon>Pseudomonadota</taxon>
        <taxon>Alphaproteobacteria</taxon>
        <taxon>Rhodobacterales</taxon>
        <taxon>Roseobacteraceae</taxon>
        <taxon>Palleronia</taxon>
    </lineage>
</organism>
<evidence type="ECO:0000313" key="3">
    <source>
        <dbReference type="Proteomes" id="UP000318590"/>
    </source>
</evidence>
<protein>
    <recommendedName>
        <fullName evidence="4">PH domain-containing protein</fullName>
    </recommendedName>
</protein>
<dbReference type="EMBL" id="VFSV01000011">
    <property type="protein sequence ID" value="TRD21578.1"/>
    <property type="molecule type" value="Genomic_DNA"/>
</dbReference>
<name>A0A547Q5D5_9RHOB</name>
<reference evidence="2 3" key="1">
    <citation type="submission" date="2019-06" db="EMBL/GenBank/DDBJ databases">
        <title>Paenimaribius caenipelagi gen. nov., sp. nov., isolated from a tidal flat.</title>
        <authorList>
            <person name="Yoon J.-H."/>
        </authorList>
    </citation>
    <scope>NUCLEOTIDE SEQUENCE [LARGE SCALE GENOMIC DNA]</scope>
    <source>
        <strain evidence="2 3">JBTF-M29</strain>
    </source>
</reference>